<protein>
    <submittedName>
        <fullName evidence="2">Uncharacterized protein</fullName>
    </submittedName>
</protein>
<dbReference type="AlphaFoldDB" id="A0A853IGV6"/>
<sequence>MKKLLAPLTLAVLATHSTIGSADEISFSYEGFYQPIKANVDSYGNISLLNYPTEFIGKLEYKVINSPLFTKGKLNAETCADVAEKIDVYEHYSSVPMLQKNILNNIRNNNTLLLHVTAAPFLTDPKLHKTASQAAVNAGIIRSSYHIQNNISFNHYDVSFDIADDANIKRLGNEEATLNSFSASINDNILFGGTSATELNALDLACDIFNEKVKVSIELKGYESNPNLKETILSSADIYSIKSYIESHPIEGIKDNKAKSYFQLGRAFENAAITLSNKADTTIIFNKLVSQETQTLDLDNEDLLANGITKKVPAQPYQGESLLKYIK</sequence>
<comment type="caution">
    <text evidence="2">The sequence shown here is derived from an EMBL/GenBank/DDBJ whole genome shotgun (WGS) entry which is preliminary data.</text>
</comment>
<feature type="chain" id="PRO_5032322678" evidence="1">
    <location>
        <begin position="23"/>
        <end position="327"/>
    </location>
</feature>
<keyword evidence="3" id="KW-1185">Reference proteome</keyword>
<feature type="signal peptide" evidence="1">
    <location>
        <begin position="1"/>
        <end position="22"/>
    </location>
</feature>
<dbReference type="Proteomes" id="UP000569732">
    <property type="component" value="Unassembled WGS sequence"/>
</dbReference>
<evidence type="ECO:0000313" key="3">
    <source>
        <dbReference type="Proteomes" id="UP000569732"/>
    </source>
</evidence>
<keyword evidence="1" id="KW-0732">Signal</keyword>
<evidence type="ECO:0000256" key="1">
    <source>
        <dbReference type="SAM" id="SignalP"/>
    </source>
</evidence>
<accession>A0A853IGV6</accession>
<proteinExistence type="predicted"/>
<organism evidence="2 3">
    <name type="scientific">Spartinivicinus marinus</name>
    <dbReference type="NCBI Taxonomy" id="2994442"/>
    <lineage>
        <taxon>Bacteria</taxon>
        <taxon>Pseudomonadati</taxon>
        <taxon>Pseudomonadota</taxon>
        <taxon>Gammaproteobacteria</taxon>
        <taxon>Oceanospirillales</taxon>
        <taxon>Zooshikellaceae</taxon>
        <taxon>Spartinivicinus</taxon>
    </lineage>
</organism>
<name>A0A853IGV6_9GAMM</name>
<gene>
    <name evidence="2" type="ORF">H0A36_24795</name>
</gene>
<dbReference type="RefSeq" id="WP_180571236.1">
    <property type="nucleotide sequence ID" value="NZ_JACCKB010000069.1"/>
</dbReference>
<dbReference type="EMBL" id="JACCKB010000069">
    <property type="protein sequence ID" value="NYZ69241.1"/>
    <property type="molecule type" value="Genomic_DNA"/>
</dbReference>
<reference evidence="2 3" key="1">
    <citation type="submission" date="2020-07" db="EMBL/GenBank/DDBJ databases">
        <title>Endozoicomonas sp. nov., isolated from sediment.</title>
        <authorList>
            <person name="Gu T."/>
        </authorList>
    </citation>
    <scope>NUCLEOTIDE SEQUENCE [LARGE SCALE GENOMIC DNA]</scope>
    <source>
        <strain evidence="2 3">SM1973</strain>
    </source>
</reference>
<evidence type="ECO:0000313" key="2">
    <source>
        <dbReference type="EMBL" id="NYZ69241.1"/>
    </source>
</evidence>